<feature type="transmembrane region" description="Helical" evidence="10">
    <location>
        <begin position="6"/>
        <end position="29"/>
    </location>
</feature>
<keyword evidence="7" id="KW-0675">Receptor</keyword>
<keyword evidence="9" id="KW-0807">Transducer</keyword>
<dbReference type="EMBL" id="UYJE01009066">
    <property type="protein sequence ID" value="VDI69747.1"/>
    <property type="molecule type" value="Genomic_DNA"/>
</dbReference>
<dbReference type="PROSITE" id="PS50262">
    <property type="entry name" value="G_PROTEIN_RECEP_F1_2"/>
    <property type="match status" value="1"/>
</dbReference>
<evidence type="ECO:0000256" key="1">
    <source>
        <dbReference type="ARBA" id="ARBA00004651"/>
    </source>
</evidence>
<organism evidence="12 13">
    <name type="scientific">Mytilus galloprovincialis</name>
    <name type="common">Mediterranean mussel</name>
    <dbReference type="NCBI Taxonomy" id="29158"/>
    <lineage>
        <taxon>Eukaryota</taxon>
        <taxon>Metazoa</taxon>
        <taxon>Spiralia</taxon>
        <taxon>Lophotrochozoa</taxon>
        <taxon>Mollusca</taxon>
        <taxon>Bivalvia</taxon>
        <taxon>Autobranchia</taxon>
        <taxon>Pteriomorphia</taxon>
        <taxon>Mytilida</taxon>
        <taxon>Mytiloidea</taxon>
        <taxon>Mytilidae</taxon>
        <taxon>Mytilinae</taxon>
        <taxon>Mytilus</taxon>
    </lineage>
</organism>
<dbReference type="PANTHER" id="PTHR11866:SF16">
    <property type="entry name" value="PROSTAGLANDIN E2 RECEPTOR EP4 SUBTYPE-LIKE PROTEIN"/>
    <property type="match status" value="1"/>
</dbReference>
<dbReference type="PANTHER" id="PTHR11866">
    <property type="entry name" value="G-PROTEIN COUPLED RECEPTOR FAMILY 1 MEMBER"/>
    <property type="match status" value="1"/>
</dbReference>
<dbReference type="Gene3D" id="1.20.1070.10">
    <property type="entry name" value="Rhodopsin 7-helix transmembrane proteins"/>
    <property type="match status" value="1"/>
</dbReference>
<keyword evidence="13" id="KW-1185">Reference proteome</keyword>
<keyword evidence="2" id="KW-1003">Cell membrane</keyword>
<dbReference type="GO" id="GO:0007189">
    <property type="term" value="P:adenylate cyclase-activating G protein-coupled receptor signaling pathway"/>
    <property type="evidence" value="ECO:0007669"/>
    <property type="project" value="TreeGrafter"/>
</dbReference>
<evidence type="ECO:0000313" key="12">
    <source>
        <dbReference type="EMBL" id="VDI69747.1"/>
    </source>
</evidence>
<keyword evidence="6 10" id="KW-0472">Membrane</keyword>
<keyword evidence="3 10" id="KW-0812">Transmembrane</keyword>
<dbReference type="InterPro" id="IPR017452">
    <property type="entry name" value="GPCR_Rhodpsn_7TM"/>
</dbReference>
<dbReference type="Pfam" id="PF00001">
    <property type="entry name" value="7tm_1"/>
    <property type="match status" value="1"/>
</dbReference>
<keyword evidence="4 10" id="KW-1133">Transmembrane helix</keyword>
<dbReference type="PRINTS" id="PR00237">
    <property type="entry name" value="GPCRRHODOPSN"/>
</dbReference>
<dbReference type="InterPro" id="IPR000276">
    <property type="entry name" value="GPCR_Rhodpsn"/>
</dbReference>
<reference evidence="12" key="1">
    <citation type="submission" date="2018-11" db="EMBL/GenBank/DDBJ databases">
        <authorList>
            <person name="Alioto T."/>
            <person name="Alioto T."/>
        </authorList>
    </citation>
    <scope>NUCLEOTIDE SEQUENCE</scope>
</reference>
<evidence type="ECO:0000256" key="10">
    <source>
        <dbReference type="SAM" id="Phobius"/>
    </source>
</evidence>
<evidence type="ECO:0000259" key="11">
    <source>
        <dbReference type="PROSITE" id="PS50262"/>
    </source>
</evidence>
<accession>A0A8B6GVG2</accession>
<dbReference type="GO" id="GO:0007204">
    <property type="term" value="P:positive regulation of cytosolic calcium ion concentration"/>
    <property type="evidence" value="ECO:0007669"/>
    <property type="project" value="TreeGrafter"/>
</dbReference>
<evidence type="ECO:0000256" key="5">
    <source>
        <dbReference type="ARBA" id="ARBA00023040"/>
    </source>
</evidence>
<evidence type="ECO:0000313" key="13">
    <source>
        <dbReference type="Proteomes" id="UP000596742"/>
    </source>
</evidence>
<evidence type="ECO:0000256" key="8">
    <source>
        <dbReference type="ARBA" id="ARBA00023180"/>
    </source>
</evidence>
<evidence type="ECO:0000256" key="3">
    <source>
        <dbReference type="ARBA" id="ARBA00022692"/>
    </source>
</evidence>
<gene>
    <name evidence="12" type="ORF">MGAL_10B074364</name>
</gene>
<comment type="subcellular location">
    <subcellularLocation>
        <location evidence="1">Cell membrane</location>
        <topology evidence="1">Multi-pass membrane protein</topology>
    </subcellularLocation>
</comment>
<comment type="caution">
    <text evidence="12">The sequence shown here is derived from an EMBL/GenBank/DDBJ whole genome shotgun (WGS) entry which is preliminary data.</text>
</comment>
<evidence type="ECO:0000256" key="7">
    <source>
        <dbReference type="ARBA" id="ARBA00023170"/>
    </source>
</evidence>
<keyword evidence="8" id="KW-0325">Glycoprotein</keyword>
<dbReference type="AlphaFoldDB" id="A0A8B6GVG2"/>
<feature type="transmembrane region" description="Helical" evidence="10">
    <location>
        <begin position="89"/>
        <end position="110"/>
    </location>
</feature>
<feature type="transmembrane region" description="Helical" evidence="10">
    <location>
        <begin position="143"/>
        <end position="163"/>
    </location>
</feature>
<dbReference type="InterPro" id="IPR008365">
    <property type="entry name" value="Prostanoid_rcpt"/>
</dbReference>
<evidence type="ECO:0000256" key="9">
    <source>
        <dbReference type="ARBA" id="ARBA00023224"/>
    </source>
</evidence>
<dbReference type="GO" id="GO:0005886">
    <property type="term" value="C:plasma membrane"/>
    <property type="evidence" value="ECO:0007669"/>
    <property type="project" value="UniProtKB-SubCell"/>
</dbReference>
<proteinExistence type="predicted"/>
<evidence type="ECO:0000256" key="6">
    <source>
        <dbReference type="ARBA" id="ARBA00023136"/>
    </source>
</evidence>
<feature type="domain" description="G-protein coupled receptors family 1 profile" evidence="11">
    <location>
        <begin position="1"/>
        <end position="200"/>
    </location>
</feature>
<evidence type="ECO:0000256" key="4">
    <source>
        <dbReference type="ARBA" id="ARBA00022989"/>
    </source>
</evidence>
<feature type="transmembrane region" description="Helical" evidence="10">
    <location>
        <begin position="41"/>
        <end position="62"/>
    </location>
</feature>
<protein>
    <recommendedName>
        <fullName evidence="11">G-protein coupled receptors family 1 profile domain-containing protein</fullName>
    </recommendedName>
</protein>
<dbReference type="Proteomes" id="UP000596742">
    <property type="component" value="Unassembled WGS sequence"/>
</dbReference>
<dbReference type="SUPFAM" id="SSF81321">
    <property type="entry name" value="Family A G protein-coupled receptor-like"/>
    <property type="match status" value="1"/>
</dbReference>
<evidence type="ECO:0000256" key="2">
    <source>
        <dbReference type="ARBA" id="ARBA00022475"/>
    </source>
</evidence>
<name>A0A8B6GVG2_MYTGA</name>
<dbReference type="GO" id="GO:0004930">
    <property type="term" value="F:G protein-coupled receptor activity"/>
    <property type="evidence" value="ECO:0007669"/>
    <property type="project" value="UniProtKB-KW"/>
</dbReference>
<sequence>MAVMMIFAGLATVLLVSAMAVDRALAILLPLTYYAIGTRTFANSLIIGVWVFSLFFAFLPLIGLGENVAHYPFSWCFFNYFGDKTEDKIYGFFYSFLGLGSICLTIILNLRVIARLISESKSHVRRESIPNRTNRRTRSNKDISIAIFLIMIVIVFTVCWAPFMIRIIINQSHSFPRNEKADILSLILASWNQVLDPWVYLLFRGNTLTRLIHYIKKSSIICKTFGRFNCSSREVGKHDATALQLGAIPLTSMVTECKQRHKYNDYSEKCRSGRTSI</sequence>
<dbReference type="OrthoDB" id="6059836at2759"/>
<keyword evidence="5" id="KW-0297">G-protein coupled receptor</keyword>